<keyword evidence="2" id="KW-1185">Reference proteome</keyword>
<dbReference type="Proteomes" id="UP000006650">
    <property type="component" value="Chromosome"/>
</dbReference>
<gene>
    <name evidence="1" type="ordered locus">Coch_1663</name>
</gene>
<accession>C7M7C8</accession>
<dbReference type="eggNOG" id="ENOG503103V">
    <property type="taxonomic scope" value="Bacteria"/>
</dbReference>
<protein>
    <submittedName>
        <fullName evidence="1">Uncharacterized protein</fullName>
    </submittedName>
</protein>
<name>C7M7C8_CAPOD</name>
<evidence type="ECO:0000313" key="1">
    <source>
        <dbReference type="EMBL" id="ACU93208.1"/>
    </source>
</evidence>
<dbReference type="HOGENOM" id="CLU_1728027_0_0_10"/>
<evidence type="ECO:0000313" key="2">
    <source>
        <dbReference type="Proteomes" id="UP000006650"/>
    </source>
</evidence>
<dbReference type="STRING" id="521097.Coch_1663"/>
<proteinExistence type="predicted"/>
<reference evidence="1 2" key="1">
    <citation type="journal article" date="2009" name="Stand. Genomic Sci.">
        <title>Complete genome sequence of Capnocytophaga ochracea type strain (VPI 2845).</title>
        <authorList>
            <person name="Mavrommatis K."/>
            <person name="Gronow S."/>
            <person name="Saunders E."/>
            <person name="Land M."/>
            <person name="Lapidus A."/>
            <person name="Copeland A."/>
            <person name="Glavina Del Rio T."/>
            <person name="Nolan M."/>
            <person name="Lucas S."/>
            <person name="Chen F."/>
            <person name="Tice H."/>
            <person name="Cheng J.F."/>
            <person name="Bruce D."/>
            <person name="Goodwin L."/>
            <person name="Pitluck S."/>
            <person name="Pati A."/>
            <person name="Ivanova N."/>
            <person name="Chen A."/>
            <person name="Palaniappan K."/>
            <person name="Chain P."/>
            <person name="Hauser L."/>
            <person name="Chang Y.J."/>
            <person name="Jeffries C.D."/>
            <person name="Brettin T."/>
            <person name="Detter J.C."/>
            <person name="Han C."/>
            <person name="Bristow J."/>
            <person name="Goker M."/>
            <person name="Rohde M."/>
            <person name="Eisen J.A."/>
            <person name="Markowitz V."/>
            <person name="Kyrpides N.C."/>
            <person name="Klenk H.P."/>
            <person name="Hugenholtz P."/>
        </authorList>
    </citation>
    <scope>NUCLEOTIDE SEQUENCE [LARGE SCALE GENOMIC DNA]</scope>
    <source>
        <strain evidence="2">ATCC 27872 / DSM 7271 / JCM 12966 / VPI 2845</strain>
    </source>
</reference>
<dbReference type="EMBL" id="CP001632">
    <property type="protein sequence ID" value="ACU93208.1"/>
    <property type="molecule type" value="Genomic_DNA"/>
</dbReference>
<sequence>MVIKPLSYFVEICKTNLMKQLLYLILILPLLAMTPPNKEAKQRKVVEAYVHTLLNTDEEILNIYENEDIQQIFPSFKLTRTYTKKEIDEIKESLLYIKQILQGHRYKILNFKEADKKLKTEGGAVASDRGDVYYIYDKDLKGVFFQAAVVVDDDNKIISIAIGMCFNPKRLCFLYL</sequence>
<organism evidence="1 2">
    <name type="scientific">Capnocytophaga ochracea (strain ATCC 27872 / DSM 7271 / CCUG 9716 / JCM 12966 / NCTC 12371 / SS31 / VPI 2845)</name>
    <name type="common">Bacteroides ochraceus</name>
    <dbReference type="NCBI Taxonomy" id="521097"/>
    <lineage>
        <taxon>Bacteria</taxon>
        <taxon>Pseudomonadati</taxon>
        <taxon>Bacteroidota</taxon>
        <taxon>Flavobacteriia</taxon>
        <taxon>Flavobacteriales</taxon>
        <taxon>Flavobacteriaceae</taxon>
        <taxon>Capnocytophaga</taxon>
    </lineage>
</organism>
<dbReference type="KEGG" id="coc:Coch_1663"/>
<dbReference type="AlphaFoldDB" id="C7M7C8"/>